<feature type="transmembrane region" description="Helical" evidence="2">
    <location>
        <begin position="134"/>
        <end position="152"/>
    </location>
</feature>
<dbReference type="EMBL" id="LJGW01000351">
    <property type="protein sequence ID" value="OEV09694.1"/>
    <property type="molecule type" value="Genomic_DNA"/>
</dbReference>
<evidence type="ECO:0000313" key="5">
    <source>
        <dbReference type="Proteomes" id="UP000176005"/>
    </source>
</evidence>
<dbReference type="GO" id="GO:0016747">
    <property type="term" value="F:acyltransferase activity, transferring groups other than amino-acyl groups"/>
    <property type="evidence" value="ECO:0007669"/>
    <property type="project" value="InterPro"/>
</dbReference>
<dbReference type="AlphaFoldDB" id="A0A1E7L0J9"/>
<feature type="region of interest" description="Disordered" evidence="1">
    <location>
        <begin position="363"/>
        <end position="392"/>
    </location>
</feature>
<keyword evidence="2" id="KW-0812">Transmembrane</keyword>
<dbReference type="Proteomes" id="UP000176005">
    <property type="component" value="Unassembled WGS sequence"/>
</dbReference>
<proteinExistence type="predicted"/>
<gene>
    <name evidence="4" type="ORF">AN218_20905</name>
</gene>
<accession>A0A1E7L0J9</accession>
<evidence type="ECO:0000256" key="1">
    <source>
        <dbReference type="SAM" id="MobiDB-lite"/>
    </source>
</evidence>
<feature type="transmembrane region" description="Helical" evidence="2">
    <location>
        <begin position="262"/>
        <end position="280"/>
    </location>
</feature>
<keyword evidence="2" id="KW-0472">Membrane</keyword>
<dbReference type="InterPro" id="IPR050879">
    <property type="entry name" value="Acyltransferase_3"/>
</dbReference>
<organism evidence="4 5">
    <name type="scientific">Streptomyces nanshensis</name>
    <dbReference type="NCBI Taxonomy" id="518642"/>
    <lineage>
        <taxon>Bacteria</taxon>
        <taxon>Bacillati</taxon>
        <taxon>Actinomycetota</taxon>
        <taxon>Actinomycetes</taxon>
        <taxon>Kitasatosporales</taxon>
        <taxon>Streptomycetaceae</taxon>
        <taxon>Streptomyces</taxon>
    </lineage>
</organism>
<feature type="transmembrane region" description="Helical" evidence="2">
    <location>
        <begin position="164"/>
        <end position="185"/>
    </location>
</feature>
<reference evidence="4 5" key="1">
    <citation type="journal article" date="2016" name="Front. Microbiol.">
        <title>Comparative Genomics Analysis of Streptomyces Species Reveals Their Adaptation to the Marine Environment and Their Diversity at the Genomic Level.</title>
        <authorList>
            <person name="Tian X."/>
            <person name="Zhang Z."/>
            <person name="Yang T."/>
            <person name="Chen M."/>
            <person name="Li J."/>
            <person name="Chen F."/>
            <person name="Yang J."/>
            <person name="Li W."/>
            <person name="Zhang B."/>
            <person name="Zhang Z."/>
            <person name="Wu J."/>
            <person name="Zhang C."/>
            <person name="Long L."/>
            <person name="Xiao J."/>
        </authorList>
    </citation>
    <scope>NUCLEOTIDE SEQUENCE [LARGE SCALE GENOMIC DNA]</scope>
    <source>
        <strain evidence="4 5">SCSIO 10429</strain>
    </source>
</reference>
<dbReference type="Pfam" id="PF01757">
    <property type="entry name" value="Acyl_transf_3"/>
    <property type="match status" value="1"/>
</dbReference>
<dbReference type="PATRIC" id="fig|518642.10.peg.5091"/>
<evidence type="ECO:0000256" key="2">
    <source>
        <dbReference type="SAM" id="Phobius"/>
    </source>
</evidence>
<dbReference type="PANTHER" id="PTHR23028:SF53">
    <property type="entry name" value="ACYL_TRANSF_3 DOMAIN-CONTAINING PROTEIN"/>
    <property type="match status" value="1"/>
</dbReference>
<feature type="compositionally biased region" description="Low complexity" evidence="1">
    <location>
        <begin position="363"/>
        <end position="372"/>
    </location>
</feature>
<feature type="transmembrane region" description="Helical" evidence="2">
    <location>
        <begin position="324"/>
        <end position="346"/>
    </location>
</feature>
<keyword evidence="5" id="KW-1185">Reference proteome</keyword>
<feature type="transmembrane region" description="Helical" evidence="2">
    <location>
        <begin position="86"/>
        <end position="107"/>
    </location>
</feature>
<evidence type="ECO:0000259" key="3">
    <source>
        <dbReference type="Pfam" id="PF01757"/>
    </source>
</evidence>
<feature type="transmembrane region" description="Helical" evidence="2">
    <location>
        <begin position="238"/>
        <end position="256"/>
    </location>
</feature>
<feature type="transmembrane region" description="Helical" evidence="2">
    <location>
        <begin position="205"/>
        <end position="226"/>
    </location>
</feature>
<evidence type="ECO:0000313" key="4">
    <source>
        <dbReference type="EMBL" id="OEV09694.1"/>
    </source>
</evidence>
<feature type="domain" description="Acyltransferase 3" evidence="3">
    <location>
        <begin position="12"/>
        <end position="346"/>
    </location>
</feature>
<dbReference type="GO" id="GO:0000271">
    <property type="term" value="P:polysaccharide biosynthetic process"/>
    <property type="evidence" value="ECO:0007669"/>
    <property type="project" value="TreeGrafter"/>
</dbReference>
<keyword evidence="2" id="KW-1133">Transmembrane helix</keyword>
<dbReference type="RefSeq" id="WP_070018434.1">
    <property type="nucleotide sequence ID" value="NZ_LJGW01000351.1"/>
</dbReference>
<name>A0A1E7L0J9_9ACTN</name>
<protein>
    <recommendedName>
        <fullName evidence="3">Acyltransferase 3 domain-containing protein</fullName>
    </recommendedName>
</protein>
<dbReference type="InterPro" id="IPR002656">
    <property type="entry name" value="Acyl_transf_3_dom"/>
</dbReference>
<sequence>MRERARLETLVGLRFVASLLVFLSHTVNREVFTSSTANSTLRAVFNAPSIGAVMFFFMLSGFVLTWSARESDTVRGFLRRRVVSVYPGYAVCWVAGIGVMLLIGQAVTVSSTLPGLALANAWVPLPQVVASTNAPTWALSCELFFYLCFPWLNSLLARVRPERLWPLAGGLVALVVVAPFAGLLLPEEPQSPWDALPWFTSWFVYALPPVRLLDFVLGMVMARIVMSGRWGGLRLGHAVGLLLAGWALTFVLPGLFAWGPPLIAPMALVIAAAAANETGGTGGRFSVLRSRLFTRMGRISYARYLVHYLLIEVAFFLLDGRKFGAVGGLVFVVALFAVTELTSWVLRTTVINPVNRRWMRPRAGAQAPAAADGPERAHASDGGAGKQQEPSA</sequence>
<feature type="transmembrane region" description="Helical" evidence="2">
    <location>
        <begin position="301"/>
        <end position="318"/>
    </location>
</feature>
<feature type="transmembrane region" description="Helical" evidence="2">
    <location>
        <begin position="45"/>
        <end position="66"/>
    </location>
</feature>
<dbReference type="PANTHER" id="PTHR23028">
    <property type="entry name" value="ACETYLTRANSFERASE"/>
    <property type="match status" value="1"/>
</dbReference>
<comment type="caution">
    <text evidence="4">The sequence shown here is derived from an EMBL/GenBank/DDBJ whole genome shotgun (WGS) entry which is preliminary data.</text>
</comment>
<dbReference type="GO" id="GO:0016020">
    <property type="term" value="C:membrane"/>
    <property type="evidence" value="ECO:0007669"/>
    <property type="project" value="TreeGrafter"/>
</dbReference>